<dbReference type="GeneID" id="54356627"/>
<evidence type="ECO:0000313" key="2">
    <source>
        <dbReference type="RefSeq" id="XP_033462908.1"/>
    </source>
</evidence>
<keyword evidence="1" id="KW-1185">Reference proteome</keyword>
<dbReference type="InterPro" id="IPR016084">
    <property type="entry name" value="Haem_Oase-like_multi-hlx"/>
</dbReference>
<gene>
    <name evidence="2" type="ORF">K489DRAFT_100032</name>
</gene>
<organism evidence="2">
    <name type="scientific">Dissoconium aciculare CBS 342.82</name>
    <dbReference type="NCBI Taxonomy" id="1314786"/>
    <lineage>
        <taxon>Eukaryota</taxon>
        <taxon>Fungi</taxon>
        <taxon>Dikarya</taxon>
        <taxon>Ascomycota</taxon>
        <taxon>Pezizomycotina</taxon>
        <taxon>Dothideomycetes</taxon>
        <taxon>Dothideomycetidae</taxon>
        <taxon>Mycosphaerellales</taxon>
        <taxon>Dissoconiaceae</taxon>
        <taxon>Dissoconium</taxon>
    </lineage>
</organism>
<dbReference type="Gene3D" id="1.20.910.10">
    <property type="entry name" value="Heme oxygenase-like"/>
    <property type="match status" value="1"/>
</dbReference>
<evidence type="ECO:0000313" key="1">
    <source>
        <dbReference type="Proteomes" id="UP000504637"/>
    </source>
</evidence>
<dbReference type="RefSeq" id="XP_033462908.1">
    <property type="nucleotide sequence ID" value="XM_033598828.1"/>
</dbReference>
<reference evidence="2" key="2">
    <citation type="submission" date="2020-04" db="EMBL/GenBank/DDBJ databases">
        <authorList>
            <consortium name="NCBI Genome Project"/>
        </authorList>
    </citation>
    <scope>NUCLEOTIDE SEQUENCE</scope>
    <source>
        <strain evidence="2">CBS 342.82</strain>
    </source>
</reference>
<dbReference type="Proteomes" id="UP000504637">
    <property type="component" value="Unplaced"/>
</dbReference>
<name>A0A6J3MG54_9PEZI</name>
<accession>A0A6J3MG54</accession>
<proteinExistence type="predicted"/>
<dbReference type="AlphaFoldDB" id="A0A6J3MG54"/>
<reference evidence="2" key="3">
    <citation type="submission" date="2025-08" db="UniProtKB">
        <authorList>
            <consortium name="RefSeq"/>
        </authorList>
    </citation>
    <scope>IDENTIFICATION</scope>
    <source>
        <strain evidence="2">CBS 342.82</strain>
    </source>
</reference>
<dbReference type="OrthoDB" id="10057598at2759"/>
<sequence length="735" mass="82834">MNTAMLGWDSFAHPVALLSLFTLCCIWTWWKSANRAVKQPAPEKPHKIAEHIIAAAPQLESAKTYRSLYYKIQNLEFFPECILQARQVLAGLLVEGLQKEHYRCRKESLLDLVDYDPIRLSHFIKANLNDTLDQWVRYVDRRKAGQGPELFSTHDQAKAWLVSQAPLNYVDGAWLSHIHKTDTPFQLRSITVHAWQILSEELGDGNLEENHVQLFISLLRSVGANLPEGDTLAFAESTDGMNDELVWKAAVTQLIVSLFPHEFLPEILGFNLHFEQLSMQTLKAAKELEEFAISGKYYSLHISVDNIDCGHSAMALEIIDRYMKHIAQSGSDEAQSFWKRIQAGYLLSQNLDDCTTAKQHEEQLAKSLSEKMLVSSKIHCGSRVRVGKLSLQDWMNTLGRINDEGSSQEFLSILAGAKPWVKRGDSKGSLIMREISRGGKMFGAFTAMEVSRLRTWIDGLSDQVLSDEEKYWRKIGQQDQEHIVIAIPSYAMLVGQDEMSCPQLPRYVLHGKDFTPRPPIEGSGVEMRDLVSLWFAHCFLLESLVTSPYRTANALSSCVLRILRAERGYKISGDSIAGMDELVQVTRNPSLVDIGLEIIRRQQLPYPDTLHEIIKPNNRDASKASDLSQAMISWAAKPLQNRVFLLGIARAFVDLELWVGAGADILPPQAGAALRQIVASKMDAFNDCWQELSTFASEASEFVSAYHFGRAKIAETLFSEQDENVQHVPHDSEKH</sequence>
<dbReference type="Pfam" id="PF14518">
    <property type="entry name" value="Haem_oxygenas_2"/>
    <property type="match status" value="1"/>
</dbReference>
<evidence type="ECO:0008006" key="3">
    <source>
        <dbReference type="Google" id="ProtNLM"/>
    </source>
</evidence>
<protein>
    <recommendedName>
        <fullName evidence="3">Heme oxygenase-like protein</fullName>
    </recommendedName>
</protein>
<dbReference type="SMART" id="SM01236">
    <property type="entry name" value="Haem_oxygenase_2"/>
    <property type="match status" value="1"/>
</dbReference>
<reference evidence="2" key="1">
    <citation type="submission" date="2020-01" db="EMBL/GenBank/DDBJ databases">
        <authorList>
            <consortium name="DOE Joint Genome Institute"/>
            <person name="Haridas S."/>
            <person name="Albert R."/>
            <person name="Binder M."/>
            <person name="Bloem J."/>
            <person name="Labutti K."/>
            <person name="Salamov A."/>
            <person name="Andreopoulos B."/>
            <person name="Baker S.E."/>
            <person name="Barry K."/>
            <person name="Bills G."/>
            <person name="Bluhm B.H."/>
            <person name="Cannon C."/>
            <person name="Castanera R."/>
            <person name="Culley D.E."/>
            <person name="Daum C."/>
            <person name="Ezra D."/>
            <person name="Gonzalez J.B."/>
            <person name="Henrissat B."/>
            <person name="Kuo A."/>
            <person name="Liang C."/>
            <person name="Lipzen A."/>
            <person name="Lutzoni F."/>
            <person name="Magnuson J."/>
            <person name="Mondo S."/>
            <person name="Nolan M."/>
            <person name="Ohm R."/>
            <person name="Pangilinan J."/>
            <person name="Park H.-J."/>
            <person name="Ramirez L."/>
            <person name="Alfaro M."/>
            <person name="Sun H."/>
            <person name="Tritt A."/>
            <person name="Yoshinaga Y."/>
            <person name="Zwiers L.-H."/>
            <person name="Turgeon B.G."/>
            <person name="Goodwin S.B."/>
            <person name="Spatafora J.W."/>
            <person name="Crous P.W."/>
            <person name="Grigoriev I.V."/>
        </authorList>
    </citation>
    <scope>NUCLEOTIDE SEQUENCE</scope>
    <source>
        <strain evidence="2">CBS 342.82</strain>
    </source>
</reference>